<organism evidence="1 2">
    <name type="scientific">Mucilaginibacter yixingensis</name>
    <dbReference type="NCBI Taxonomy" id="1295612"/>
    <lineage>
        <taxon>Bacteria</taxon>
        <taxon>Pseudomonadati</taxon>
        <taxon>Bacteroidota</taxon>
        <taxon>Sphingobacteriia</taxon>
        <taxon>Sphingobacteriales</taxon>
        <taxon>Sphingobacteriaceae</taxon>
        <taxon>Mucilaginibacter</taxon>
    </lineage>
</organism>
<dbReference type="OrthoDB" id="799897at2"/>
<proteinExistence type="predicted"/>
<dbReference type="EMBL" id="QAOQ01000006">
    <property type="protein sequence ID" value="PTQ95004.1"/>
    <property type="molecule type" value="Genomic_DNA"/>
</dbReference>
<evidence type="ECO:0000313" key="1">
    <source>
        <dbReference type="EMBL" id="PTQ95004.1"/>
    </source>
</evidence>
<dbReference type="Proteomes" id="UP000244168">
    <property type="component" value="Unassembled WGS sequence"/>
</dbReference>
<dbReference type="RefSeq" id="WP_107829839.1">
    <property type="nucleotide sequence ID" value="NZ_CP160205.1"/>
</dbReference>
<comment type="caution">
    <text evidence="1">The sequence shown here is derived from an EMBL/GenBank/DDBJ whole genome shotgun (WGS) entry which is preliminary data.</text>
</comment>
<reference evidence="1 2" key="1">
    <citation type="submission" date="2018-04" db="EMBL/GenBank/DDBJ databases">
        <title>Genomic Encyclopedia of Archaeal and Bacterial Type Strains, Phase II (KMG-II): from individual species to whole genera.</title>
        <authorList>
            <person name="Goeker M."/>
        </authorList>
    </citation>
    <scope>NUCLEOTIDE SEQUENCE [LARGE SCALE GENOMIC DNA]</scope>
    <source>
        <strain evidence="1 2">DSM 26809</strain>
    </source>
</reference>
<sequence>MGEHNKQLNNGKNHSADAHHSNLDVMKPFLKFGVGAMSAIGHTLVSIVKSVPRPHGHQDEDNQGRVIKL</sequence>
<dbReference type="AlphaFoldDB" id="A0A2T5J779"/>
<gene>
    <name evidence="1" type="ORF">C8P68_106219</name>
</gene>
<accession>A0A2T5J779</accession>
<protein>
    <submittedName>
        <fullName evidence="1">Uncharacterized protein</fullName>
    </submittedName>
</protein>
<keyword evidence="2" id="KW-1185">Reference proteome</keyword>
<evidence type="ECO:0000313" key="2">
    <source>
        <dbReference type="Proteomes" id="UP000244168"/>
    </source>
</evidence>
<name>A0A2T5J779_9SPHI</name>